<evidence type="ECO:0000259" key="2">
    <source>
        <dbReference type="PROSITE" id="PS50030"/>
    </source>
</evidence>
<dbReference type="EMBL" id="KE560790">
    <property type="protein sequence ID" value="EPZ35651.1"/>
    <property type="molecule type" value="Genomic_DNA"/>
</dbReference>
<protein>
    <submittedName>
        <fullName evidence="4">Ubiquilin domain-containing protein</fullName>
    </submittedName>
</protein>
<dbReference type="Pfam" id="PF00627">
    <property type="entry name" value="UBA"/>
    <property type="match status" value="1"/>
</dbReference>
<dbReference type="Gene3D" id="1.10.8.10">
    <property type="entry name" value="DNA helicase RuvA subunit, C-terminal domain"/>
    <property type="match status" value="1"/>
</dbReference>
<dbReference type="GO" id="GO:0005829">
    <property type="term" value="C:cytosol"/>
    <property type="evidence" value="ECO:0007669"/>
    <property type="project" value="TreeGrafter"/>
</dbReference>
<name>A0A075B3P7_ROZAC</name>
<evidence type="ECO:0000313" key="5">
    <source>
        <dbReference type="Proteomes" id="UP000030755"/>
    </source>
</evidence>
<dbReference type="SUPFAM" id="SSF54236">
    <property type="entry name" value="Ubiquitin-like"/>
    <property type="match status" value="1"/>
</dbReference>
<dbReference type="PROSITE" id="PS50053">
    <property type="entry name" value="UBIQUITIN_2"/>
    <property type="match status" value="1"/>
</dbReference>
<proteinExistence type="predicted"/>
<evidence type="ECO:0000313" key="4">
    <source>
        <dbReference type="EMBL" id="EPZ35651.1"/>
    </source>
</evidence>
<dbReference type="SMART" id="SM00727">
    <property type="entry name" value="STI1"/>
    <property type="match status" value="1"/>
</dbReference>
<keyword evidence="5" id="KW-1185">Reference proteome</keyword>
<evidence type="ECO:0000259" key="3">
    <source>
        <dbReference type="PROSITE" id="PS50053"/>
    </source>
</evidence>
<dbReference type="SMART" id="SM00165">
    <property type="entry name" value="UBA"/>
    <property type="match status" value="1"/>
</dbReference>
<reference evidence="4 5" key="1">
    <citation type="journal article" date="2013" name="Curr. Biol.">
        <title>Shared signatures of parasitism and phylogenomics unite Cryptomycota and microsporidia.</title>
        <authorList>
            <person name="James T.Y."/>
            <person name="Pelin A."/>
            <person name="Bonen L."/>
            <person name="Ahrendt S."/>
            <person name="Sain D."/>
            <person name="Corradi N."/>
            <person name="Stajich J.E."/>
        </authorList>
    </citation>
    <scope>NUCLEOTIDE SEQUENCE [LARGE SCALE GENOMIC DNA]</scope>
    <source>
        <strain evidence="4 5">CSF55</strain>
    </source>
</reference>
<feature type="region of interest" description="Disordered" evidence="1">
    <location>
        <begin position="208"/>
        <end position="231"/>
    </location>
</feature>
<dbReference type="PROSITE" id="PS50030">
    <property type="entry name" value="UBA"/>
    <property type="match status" value="1"/>
</dbReference>
<dbReference type="InterPro" id="IPR009060">
    <property type="entry name" value="UBA-like_sf"/>
</dbReference>
<dbReference type="Pfam" id="PF23195">
    <property type="entry name" value="UBQLN1"/>
    <property type="match status" value="1"/>
</dbReference>
<feature type="domain" description="UBA" evidence="2">
    <location>
        <begin position="308"/>
        <end position="348"/>
    </location>
</feature>
<dbReference type="GO" id="GO:0006511">
    <property type="term" value="P:ubiquitin-dependent protein catabolic process"/>
    <property type="evidence" value="ECO:0007669"/>
    <property type="project" value="TreeGrafter"/>
</dbReference>
<organism evidence="4 5">
    <name type="scientific">Rozella allomycis (strain CSF55)</name>
    <dbReference type="NCBI Taxonomy" id="988480"/>
    <lineage>
        <taxon>Eukaryota</taxon>
        <taxon>Fungi</taxon>
        <taxon>Fungi incertae sedis</taxon>
        <taxon>Cryptomycota</taxon>
        <taxon>Cryptomycota incertae sedis</taxon>
        <taxon>Rozella</taxon>
    </lineage>
</organism>
<dbReference type="GO" id="GO:0031593">
    <property type="term" value="F:polyubiquitin modification-dependent protein binding"/>
    <property type="evidence" value="ECO:0007669"/>
    <property type="project" value="TreeGrafter"/>
</dbReference>
<sequence>MILQIHFKSQLHTIELPSLDITLTELKKILESFLSLNTENQRLVFGGRVLKDDQSTLLSYKISPGNTIYLVEQQKKETAKPVIIKDEEEEPENPMDSLMNKMISNNPELLKSIFLANPHFKSLLEQNPELGQALKDPSHLKQIIDAHSNPKLKREMMRQQDRMLANIQAMPEGFQALQKAYKMVEEPLRKTQEDFAKRLETPNYRLLNNEEFSPRKSESPNTEPLPNPWEPNRNESMNRLFQGANTSFQNFSPSPNSFLWPSFTSNPIENNFMPFPPNAFMSNDFGRVENTATNQSSAVYNTDYYRGKYSEELKELEEMGFNDVNECIKALLSAGGNMSAAIQRLLQESKKDGI</sequence>
<dbReference type="InterPro" id="IPR015940">
    <property type="entry name" value="UBA"/>
</dbReference>
<dbReference type="HOGENOM" id="CLU_783362_0_0_1"/>
<dbReference type="Gene3D" id="1.10.260.100">
    <property type="match status" value="1"/>
</dbReference>
<dbReference type="PANTHER" id="PTHR10677">
    <property type="entry name" value="UBIQUILIN"/>
    <property type="match status" value="1"/>
</dbReference>
<gene>
    <name evidence="4" type="ORF">O9G_002659</name>
</gene>
<dbReference type="Proteomes" id="UP000030755">
    <property type="component" value="Unassembled WGS sequence"/>
</dbReference>
<dbReference type="InterPro" id="IPR015496">
    <property type="entry name" value="Ubiquilin"/>
</dbReference>
<dbReference type="InterPro" id="IPR029071">
    <property type="entry name" value="Ubiquitin-like_domsf"/>
</dbReference>
<dbReference type="Gene3D" id="3.10.20.90">
    <property type="entry name" value="Phosphatidylinositol 3-kinase Catalytic Subunit, Chain A, domain 1"/>
    <property type="match status" value="1"/>
</dbReference>
<dbReference type="OrthoDB" id="267397at2759"/>
<evidence type="ECO:0000256" key="1">
    <source>
        <dbReference type="SAM" id="MobiDB-lite"/>
    </source>
</evidence>
<dbReference type="InterPro" id="IPR006636">
    <property type="entry name" value="STI1_HS-bd"/>
</dbReference>
<feature type="domain" description="Ubiquitin-like" evidence="3">
    <location>
        <begin position="22"/>
        <end position="77"/>
    </location>
</feature>
<dbReference type="STRING" id="988480.A0A075B3P7"/>
<dbReference type="PANTHER" id="PTHR10677:SF3">
    <property type="entry name" value="FI07626P-RELATED"/>
    <property type="match status" value="1"/>
</dbReference>
<dbReference type="OMA" id="MINHYMD"/>
<accession>A0A075B3P7</accession>
<dbReference type="Pfam" id="PF00240">
    <property type="entry name" value="ubiquitin"/>
    <property type="match status" value="1"/>
</dbReference>
<dbReference type="AlphaFoldDB" id="A0A075B3P7"/>
<dbReference type="FunFam" id="1.10.260.100:FF:000001">
    <property type="entry name" value="Ubiquilin 1"/>
    <property type="match status" value="1"/>
</dbReference>
<dbReference type="SUPFAM" id="SSF46934">
    <property type="entry name" value="UBA-like"/>
    <property type="match status" value="1"/>
</dbReference>
<dbReference type="InterPro" id="IPR000626">
    <property type="entry name" value="Ubiquitin-like_dom"/>
</dbReference>
<dbReference type="SMART" id="SM00213">
    <property type="entry name" value="UBQ"/>
    <property type="match status" value="1"/>
</dbReference>